<gene>
    <name evidence="1" type="ORF">DDR33_04275</name>
</gene>
<dbReference type="OrthoDB" id="795346at2"/>
<protein>
    <submittedName>
        <fullName evidence="1">Uncharacterized protein</fullName>
    </submittedName>
</protein>
<evidence type="ECO:0000313" key="1">
    <source>
        <dbReference type="EMBL" id="PWG82295.1"/>
    </source>
</evidence>
<comment type="caution">
    <text evidence="1">The sequence shown here is derived from an EMBL/GenBank/DDBJ whole genome shotgun (WGS) entry which is preliminary data.</text>
</comment>
<organism evidence="1 2">
    <name type="scientific">Pararcticibacter amylolyticus</name>
    <dbReference type="NCBI Taxonomy" id="2173175"/>
    <lineage>
        <taxon>Bacteria</taxon>
        <taxon>Pseudomonadati</taxon>
        <taxon>Bacteroidota</taxon>
        <taxon>Sphingobacteriia</taxon>
        <taxon>Sphingobacteriales</taxon>
        <taxon>Sphingobacteriaceae</taxon>
        <taxon>Pararcticibacter</taxon>
    </lineage>
</organism>
<dbReference type="EMBL" id="QEAS01000002">
    <property type="protein sequence ID" value="PWG82295.1"/>
    <property type="molecule type" value="Genomic_DNA"/>
</dbReference>
<evidence type="ECO:0000313" key="2">
    <source>
        <dbReference type="Proteomes" id="UP000245647"/>
    </source>
</evidence>
<reference evidence="1 2" key="1">
    <citation type="submission" date="2018-04" db="EMBL/GenBank/DDBJ databases">
        <title>Pedobacter chongqingensis sp. nov., isolated from a rottenly hemp rope.</title>
        <authorList>
            <person name="Cai Y."/>
        </authorList>
    </citation>
    <scope>NUCLEOTIDE SEQUENCE [LARGE SCALE GENOMIC DNA]</scope>
    <source>
        <strain evidence="1 2">FJ4-8</strain>
    </source>
</reference>
<sequence length="139" mass="16087">MVKNAPYKFAEFESLTLKYGTGDSLINQYDSKTMNYQYLNDRDSLVKKQVKLTKDDLLYLHRKAVEYGFWDFPSDMRASEKGTPGSPRYYLEYKYQRKTKSVVFDVNYNGNPKLKDAVRGLIETVNKSINTAEGRIAAN</sequence>
<proteinExistence type="predicted"/>
<dbReference type="Proteomes" id="UP000245647">
    <property type="component" value="Unassembled WGS sequence"/>
</dbReference>
<dbReference type="AlphaFoldDB" id="A0A2U2PLL1"/>
<name>A0A2U2PLL1_9SPHI</name>
<accession>A0A2U2PLL1</accession>
<keyword evidence="2" id="KW-1185">Reference proteome</keyword>